<dbReference type="Pfam" id="PF01098">
    <property type="entry name" value="FTSW_RODA_SPOVE"/>
    <property type="match status" value="1"/>
</dbReference>
<reference evidence="24 25" key="1">
    <citation type="submission" date="2016-11" db="EMBL/GenBank/DDBJ databases">
        <authorList>
            <person name="Jaros S."/>
            <person name="Januszkiewicz K."/>
            <person name="Wedrychowicz H."/>
        </authorList>
    </citation>
    <scope>NUCLEOTIDE SEQUENCE [LARGE SCALE GENOMIC DNA]</scope>
    <source>
        <strain evidence="24 25">DSM 45627</strain>
    </source>
</reference>
<evidence type="ECO:0000256" key="5">
    <source>
        <dbReference type="ARBA" id="ARBA00022676"/>
    </source>
</evidence>
<evidence type="ECO:0000256" key="10">
    <source>
        <dbReference type="ARBA" id="ARBA00022989"/>
    </source>
</evidence>
<keyword evidence="10 23" id="KW-1133">Transmembrane helix</keyword>
<evidence type="ECO:0000256" key="20">
    <source>
        <dbReference type="ARBA" id="ARBA00049902"/>
    </source>
</evidence>
<gene>
    <name evidence="24" type="ORF">SAMN05443575_2390</name>
</gene>
<keyword evidence="3" id="KW-1003">Cell membrane</keyword>
<sequence>MSRDAGQVRTAARRFLDQPYASVQLLVFAAVGLVGFGVLMAVSTTIAAARDNGGTGSIWNQAVKELVFVGLGLVLFWAAMRSSPRAFRLLAYPLLAIALVSLCAVLVPGIGVGVYGARRWIDIGPLQLQPSEFAKLAMLLWAADLLARKQQLRTLTRARHLFVPLLPGFALVTGLVMLEPDLGTTLCFMLILLGVLWMVGMPLRYFAFLVGLVGLAVTVLAVTEPYRLERLTTFTNPWKDASSTGYHTVEGLYALASGGVFGVGLGQGTSKYGWVPNANSDYVFAIIGEELGLIGCLAVLLLFGLLAYAGMRVVRRSPDPFVRTAGGGATIWLAGQAVINIGYVTGLLPVTGIPLPLISAGGTSLLVTFFVIGMLVSFARHEREAVNAARRAQRLARRTRLERWLRIPVPRVYANPRKNPSALPAAAATSTSRPAGARRTAPASAPPASRPSRPAGSATHRPVTAAPSRARRVG</sequence>
<organism evidence="24 25">
    <name type="scientific">Jatrophihabitans endophyticus</name>
    <dbReference type="NCBI Taxonomy" id="1206085"/>
    <lineage>
        <taxon>Bacteria</taxon>
        <taxon>Bacillati</taxon>
        <taxon>Actinomycetota</taxon>
        <taxon>Actinomycetes</taxon>
        <taxon>Jatrophihabitantales</taxon>
        <taxon>Jatrophihabitantaceae</taxon>
        <taxon>Jatrophihabitans</taxon>
    </lineage>
</organism>
<keyword evidence="25" id="KW-1185">Reference proteome</keyword>
<feature type="region of interest" description="Disordered" evidence="22">
    <location>
        <begin position="418"/>
        <end position="474"/>
    </location>
</feature>
<dbReference type="STRING" id="1206085.SAMN05443575_2390"/>
<dbReference type="GO" id="GO:0008955">
    <property type="term" value="F:peptidoglycan glycosyltransferase activity"/>
    <property type="evidence" value="ECO:0007669"/>
    <property type="project" value="UniProtKB-EC"/>
</dbReference>
<accession>A0A1M5L9E6</accession>
<dbReference type="GO" id="GO:0009252">
    <property type="term" value="P:peptidoglycan biosynthetic process"/>
    <property type="evidence" value="ECO:0007669"/>
    <property type="project" value="UniProtKB-KW"/>
</dbReference>
<evidence type="ECO:0000256" key="21">
    <source>
        <dbReference type="ARBA" id="ARBA00049966"/>
    </source>
</evidence>
<name>A0A1M5L9E6_9ACTN</name>
<evidence type="ECO:0000256" key="1">
    <source>
        <dbReference type="ARBA" id="ARBA00004651"/>
    </source>
</evidence>
<keyword evidence="8" id="KW-0133">Cell shape</keyword>
<keyword evidence="9" id="KW-0573">Peptidoglycan synthesis</keyword>
<evidence type="ECO:0000256" key="6">
    <source>
        <dbReference type="ARBA" id="ARBA00022679"/>
    </source>
</evidence>
<evidence type="ECO:0000256" key="4">
    <source>
        <dbReference type="ARBA" id="ARBA00022618"/>
    </source>
</evidence>
<dbReference type="GO" id="GO:0005886">
    <property type="term" value="C:plasma membrane"/>
    <property type="evidence" value="ECO:0007669"/>
    <property type="project" value="UniProtKB-SubCell"/>
</dbReference>
<dbReference type="GO" id="GO:0071555">
    <property type="term" value="P:cell wall organization"/>
    <property type="evidence" value="ECO:0007669"/>
    <property type="project" value="UniProtKB-KW"/>
</dbReference>
<keyword evidence="6" id="KW-0808">Transferase</keyword>
<dbReference type="GO" id="GO:0051301">
    <property type="term" value="P:cell division"/>
    <property type="evidence" value="ECO:0007669"/>
    <property type="project" value="UniProtKB-KW"/>
</dbReference>
<feature type="compositionally biased region" description="Low complexity" evidence="22">
    <location>
        <begin position="420"/>
        <end position="443"/>
    </location>
</feature>
<dbReference type="GO" id="GO:0015648">
    <property type="term" value="F:lipid-linked peptidoglycan transporter activity"/>
    <property type="evidence" value="ECO:0007669"/>
    <property type="project" value="TreeGrafter"/>
</dbReference>
<dbReference type="PANTHER" id="PTHR30474:SF2">
    <property type="entry name" value="PEPTIDOGLYCAN GLYCOSYLTRANSFERASE FTSW-RELATED"/>
    <property type="match status" value="1"/>
</dbReference>
<dbReference type="InterPro" id="IPR001182">
    <property type="entry name" value="FtsW/RodA"/>
</dbReference>
<feature type="compositionally biased region" description="Low complexity" evidence="22">
    <location>
        <begin position="450"/>
        <end position="459"/>
    </location>
</feature>
<dbReference type="PANTHER" id="PTHR30474">
    <property type="entry name" value="CELL CYCLE PROTEIN"/>
    <property type="match status" value="1"/>
</dbReference>
<evidence type="ECO:0000256" key="18">
    <source>
        <dbReference type="ARBA" id="ARBA00041418"/>
    </source>
</evidence>
<evidence type="ECO:0000256" key="19">
    <source>
        <dbReference type="ARBA" id="ARBA00044770"/>
    </source>
</evidence>
<comment type="function">
    <text evidence="21">Peptidoglycan polymerase that is essential for cell division.</text>
</comment>
<dbReference type="OrthoDB" id="9768187at2"/>
<keyword evidence="5" id="KW-0328">Glycosyltransferase</keyword>
<feature type="transmembrane region" description="Helical" evidence="23">
    <location>
        <begin position="321"/>
        <end position="343"/>
    </location>
</feature>
<feature type="transmembrane region" description="Helical" evidence="23">
    <location>
        <begin position="282"/>
        <end position="309"/>
    </location>
</feature>
<feature type="transmembrane region" description="Helical" evidence="23">
    <location>
        <begin position="21"/>
        <end position="42"/>
    </location>
</feature>
<dbReference type="PROSITE" id="PS00428">
    <property type="entry name" value="FTSW_RODA_SPOVE"/>
    <property type="match status" value="1"/>
</dbReference>
<keyword evidence="11 23" id="KW-0472">Membrane</keyword>
<evidence type="ECO:0000256" key="22">
    <source>
        <dbReference type="SAM" id="MobiDB-lite"/>
    </source>
</evidence>
<proteinExistence type="inferred from homology"/>
<feature type="transmembrane region" description="Helical" evidence="23">
    <location>
        <begin position="182"/>
        <end position="199"/>
    </location>
</feature>
<feature type="transmembrane region" description="Helical" evidence="23">
    <location>
        <begin position="355"/>
        <end position="376"/>
    </location>
</feature>
<feature type="transmembrane region" description="Helical" evidence="23">
    <location>
        <begin position="158"/>
        <end position="176"/>
    </location>
</feature>
<dbReference type="InterPro" id="IPR013437">
    <property type="entry name" value="FtsW"/>
</dbReference>
<comment type="pathway">
    <text evidence="2">Cell wall biogenesis; peptidoglycan biosynthesis.</text>
</comment>
<keyword evidence="4 24" id="KW-0132">Cell division</keyword>
<keyword evidence="13" id="KW-0961">Cell wall biogenesis/degradation</keyword>
<keyword evidence="7 23" id="KW-0812">Transmembrane</keyword>
<evidence type="ECO:0000256" key="16">
    <source>
        <dbReference type="ARBA" id="ARBA00038053"/>
    </source>
</evidence>
<evidence type="ECO:0000256" key="12">
    <source>
        <dbReference type="ARBA" id="ARBA00023306"/>
    </source>
</evidence>
<dbReference type="NCBIfam" id="TIGR02614">
    <property type="entry name" value="ftsW"/>
    <property type="match status" value="1"/>
</dbReference>
<evidence type="ECO:0000256" key="3">
    <source>
        <dbReference type="ARBA" id="ARBA00022475"/>
    </source>
</evidence>
<dbReference type="InterPro" id="IPR018365">
    <property type="entry name" value="Cell_cycle_FtsW-rel_CS"/>
</dbReference>
<evidence type="ECO:0000256" key="11">
    <source>
        <dbReference type="ARBA" id="ARBA00023136"/>
    </source>
</evidence>
<evidence type="ECO:0000256" key="13">
    <source>
        <dbReference type="ARBA" id="ARBA00023316"/>
    </source>
</evidence>
<evidence type="ECO:0000313" key="24">
    <source>
        <dbReference type="EMBL" id="SHG61631.1"/>
    </source>
</evidence>
<feature type="transmembrane region" description="Helical" evidence="23">
    <location>
        <begin position="92"/>
        <end position="116"/>
    </location>
</feature>
<evidence type="ECO:0000256" key="7">
    <source>
        <dbReference type="ARBA" id="ARBA00022692"/>
    </source>
</evidence>
<evidence type="ECO:0000256" key="14">
    <source>
        <dbReference type="ARBA" id="ARBA00032370"/>
    </source>
</evidence>
<dbReference type="GO" id="GO:0008360">
    <property type="term" value="P:regulation of cell shape"/>
    <property type="evidence" value="ECO:0007669"/>
    <property type="project" value="UniProtKB-KW"/>
</dbReference>
<dbReference type="RefSeq" id="WP_073390460.1">
    <property type="nucleotide sequence ID" value="NZ_FQVU01000003.1"/>
</dbReference>
<feature type="transmembrane region" description="Helical" evidence="23">
    <location>
        <begin position="206"/>
        <end position="223"/>
    </location>
</feature>
<feature type="transmembrane region" description="Helical" evidence="23">
    <location>
        <begin position="62"/>
        <end position="80"/>
    </location>
</feature>
<dbReference type="GO" id="GO:0032153">
    <property type="term" value="C:cell division site"/>
    <property type="evidence" value="ECO:0007669"/>
    <property type="project" value="TreeGrafter"/>
</dbReference>
<comment type="similarity">
    <text evidence="16">Belongs to the SEDS family. FtsW subfamily.</text>
</comment>
<evidence type="ECO:0000256" key="23">
    <source>
        <dbReference type="SAM" id="Phobius"/>
    </source>
</evidence>
<dbReference type="EMBL" id="FQVU01000003">
    <property type="protein sequence ID" value="SHG61631.1"/>
    <property type="molecule type" value="Genomic_DNA"/>
</dbReference>
<dbReference type="AlphaFoldDB" id="A0A1M5L9E6"/>
<protein>
    <recommendedName>
        <fullName evidence="17">Probable peptidoglycan glycosyltransferase FtsW</fullName>
        <ecNumber evidence="19">2.4.99.28</ecNumber>
    </recommendedName>
    <alternativeName>
        <fullName evidence="18">Cell division protein FtsW</fullName>
    </alternativeName>
    <alternativeName>
        <fullName evidence="15">Cell wall polymerase</fullName>
    </alternativeName>
    <alternativeName>
        <fullName evidence="14">Peptidoglycan polymerase</fullName>
    </alternativeName>
</protein>
<dbReference type="EC" id="2.4.99.28" evidence="19"/>
<evidence type="ECO:0000256" key="8">
    <source>
        <dbReference type="ARBA" id="ARBA00022960"/>
    </source>
</evidence>
<comment type="catalytic activity">
    <reaction evidence="20">
        <text>[GlcNAc-(1-&gt;4)-Mur2Ac(oyl-L-Ala-gamma-D-Glu-L-Lys-D-Ala-D-Ala)](n)-di-trans,octa-cis-undecaprenyl diphosphate + beta-D-GlcNAc-(1-&gt;4)-Mur2Ac(oyl-L-Ala-gamma-D-Glu-L-Lys-D-Ala-D-Ala)-di-trans,octa-cis-undecaprenyl diphosphate = [GlcNAc-(1-&gt;4)-Mur2Ac(oyl-L-Ala-gamma-D-Glu-L-Lys-D-Ala-D-Ala)](n+1)-di-trans,octa-cis-undecaprenyl diphosphate + di-trans,octa-cis-undecaprenyl diphosphate + H(+)</text>
        <dbReference type="Rhea" id="RHEA:23708"/>
        <dbReference type="Rhea" id="RHEA-COMP:9602"/>
        <dbReference type="Rhea" id="RHEA-COMP:9603"/>
        <dbReference type="ChEBI" id="CHEBI:15378"/>
        <dbReference type="ChEBI" id="CHEBI:58405"/>
        <dbReference type="ChEBI" id="CHEBI:60033"/>
        <dbReference type="ChEBI" id="CHEBI:78435"/>
        <dbReference type="EC" id="2.4.99.28"/>
    </reaction>
</comment>
<evidence type="ECO:0000256" key="2">
    <source>
        <dbReference type="ARBA" id="ARBA00004752"/>
    </source>
</evidence>
<evidence type="ECO:0000313" key="25">
    <source>
        <dbReference type="Proteomes" id="UP000186132"/>
    </source>
</evidence>
<keyword evidence="12" id="KW-0131">Cell cycle</keyword>
<comment type="subcellular location">
    <subcellularLocation>
        <location evidence="1">Cell membrane</location>
        <topology evidence="1">Multi-pass membrane protein</topology>
    </subcellularLocation>
</comment>
<evidence type="ECO:0000256" key="17">
    <source>
        <dbReference type="ARBA" id="ARBA00041185"/>
    </source>
</evidence>
<evidence type="ECO:0000256" key="15">
    <source>
        <dbReference type="ARBA" id="ARBA00033270"/>
    </source>
</evidence>
<dbReference type="Proteomes" id="UP000186132">
    <property type="component" value="Unassembled WGS sequence"/>
</dbReference>
<evidence type="ECO:0000256" key="9">
    <source>
        <dbReference type="ARBA" id="ARBA00022984"/>
    </source>
</evidence>